<keyword evidence="2" id="KW-1185">Reference proteome</keyword>
<dbReference type="AlphaFoldDB" id="A0A2T0V0F3"/>
<protein>
    <submittedName>
        <fullName evidence="1">Uncharacterized protein</fullName>
    </submittedName>
</protein>
<name>A0A2T0V0F3_9MICO</name>
<dbReference type="RefSeq" id="WP_146132839.1">
    <property type="nucleotide sequence ID" value="NZ_PVTI01000001.1"/>
</dbReference>
<sequence>MTAINAFTTALSAFARSVRLLSIAGIEICENSAGLPTNVCVSPFNDGRLGTLCSYSSSCGNTSLIGVPLGVVTTAYNTLISSLAALDVLVSPRCATGYVCKDIASVAIGYASVTGVTSFGFSIGIGYCQCDDNTKTCGPRDTTPFGAASNIPYPACTPAAP</sequence>
<comment type="caution">
    <text evidence="1">The sequence shown here is derived from an EMBL/GenBank/DDBJ whole genome shotgun (WGS) entry which is preliminary data.</text>
</comment>
<dbReference type="EMBL" id="PVTI01000001">
    <property type="protein sequence ID" value="PRY63636.1"/>
    <property type="molecule type" value="Genomic_DNA"/>
</dbReference>
<proteinExistence type="predicted"/>
<reference evidence="1 2" key="1">
    <citation type="submission" date="2018-03" db="EMBL/GenBank/DDBJ databases">
        <title>Genomic Encyclopedia of Archaeal and Bacterial Type Strains, Phase II (KMG-II): from individual species to whole genera.</title>
        <authorList>
            <person name="Goeker M."/>
        </authorList>
    </citation>
    <scope>NUCLEOTIDE SEQUENCE [LARGE SCALE GENOMIC DNA]</scope>
    <source>
        <strain evidence="1 2">ATCC BAA-1496</strain>
    </source>
</reference>
<gene>
    <name evidence="1" type="ORF">BCF74_10134</name>
</gene>
<organism evidence="1 2">
    <name type="scientific">Knoellia remsis</name>
    <dbReference type="NCBI Taxonomy" id="407159"/>
    <lineage>
        <taxon>Bacteria</taxon>
        <taxon>Bacillati</taxon>
        <taxon>Actinomycetota</taxon>
        <taxon>Actinomycetes</taxon>
        <taxon>Micrococcales</taxon>
        <taxon>Intrasporangiaceae</taxon>
        <taxon>Knoellia</taxon>
    </lineage>
</organism>
<evidence type="ECO:0000313" key="1">
    <source>
        <dbReference type="EMBL" id="PRY63636.1"/>
    </source>
</evidence>
<accession>A0A2T0V0F3</accession>
<evidence type="ECO:0000313" key="2">
    <source>
        <dbReference type="Proteomes" id="UP000237822"/>
    </source>
</evidence>
<dbReference type="Proteomes" id="UP000237822">
    <property type="component" value="Unassembled WGS sequence"/>
</dbReference>